<evidence type="ECO:0000313" key="2">
    <source>
        <dbReference type="Proteomes" id="UP000789831"/>
    </source>
</evidence>
<dbReference type="EMBL" id="CAJVPL010001127">
    <property type="protein sequence ID" value="CAG8554061.1"/>
    <property type="molecule type" value="Genomic_DNA"/>
</dbReference>
<gene>
    <name evidence="1" type="ORF">AGERDE_LOCUS6817</name>
</gene>
<dbReference type="OrthoDB" id="2373238at2759"/>
<organism evidence="1 2">
    <name type="scientific">Ambispora gerdemannii</name>
    <dbReference type="NCBI Taxonomy" id="144530"/>
    <lineage>
        <taxon>Eukaryota</taxon>
        <taxon>Fungi</taxon>
        <taxon>Fungi incertae sedis</taxon>
        <taxon>Mucoromycota</taxon>
        <taxon>Glomeromycotina</taxon>
        <taxon>Glomeromycetes</taxon>
        <taxon>Archaeosporales</taxon>
        <taxon>Ambisporaceae</taxon>
        <taxon>Ambispora</taxon>
    </lineage>
</organism>
<sequence length="641" mass="73711">MENISSTKVKKLINIQVNEETPMLIKLDINANLKELRVLLSKNEIQMNDNMNFLRFSARIPKSEESEFLLSEIIFDDNLRIKDMLDWKKIIENNRLEYGLHFTETGPVEAKEKAFNILRYTQKNLPLSPYFNEVVKCQTEIENLYIKNYIATTTNLNEKLPGLPTSSKYEKNPNKKIETVYHKIKRGKAILILDVSDLKPTKQFVSAVDKALESNNKLALLKKIADDFGYFWCKRLEIGGIIIYEETNETGSTNIPTLQPVGIGVPAGENGNLEASNNSFKLLVVHGGLEKYYHEQGIAGWIKSLNDYRNWKIAEFSEIRSIFDILDDERRLKVSEALGKQILVSQVVELNITFDLSKRKPFMYEFPRNFRFSNTDQIFVTGMSDENSKAVFATRLHYVDDRSQPVILLHRLGKLKDKSTLKDFSLKLGYIVVGISTLNLFEQTTKKLVLESETVSFNNNHYSVITKNQERDINTSLISTCVSKSKNLQNNPKSEFIMGAHFGYRDNEFSACTYCYDQKMRPIYQFDKSDFFVNYSLISGQQNNRFGQAQITKKNFGLRLLPSKKSKITFEKYPQIVSTQALRSPQPTLQSPVFISLILDNCPEKCVHGFFKIAPEYAVFQSLNNPITKNHRVAYFSVNTD</sequence>
<name>A0A9N9B3V1_9GLOM</name>
<protein>
    <submittedName>
        <fullName evidence="1">4424_t:CDS:1</fullName>
    </submittedName>
</protein>
<keyword evidence="2" id="KW-1185">Reference proteome</keyword>
<dbReference type="Proteomes" id="UP000789831">
    <property type="component" value="Unassembled WGS sequence"/>
</dbReference>
<dbReference type="AlphaFoldDB" id="A0A9N9B3V1"/>
<reference evidence="1" key="1">
    <citation type="submission" date="2021-06" db="EMBL/GenBank/DDBJ databases">
        <authorList>
            <person name="Kallberg Y."/>
            <person name="Tangrot J."/>
            <person name="Rosling A."/>
        </authorList>
    </citation>
    <scope>NUCLEOTIDE SEQUENCE</scope>
    <source>
        <strain evidence="1">MT106</strain>
    </source>
</reference>
<comment type="caution">
    <text evidence="1">The sequence shown here is derived from an EMBL/GenBank/DDBJ whole genome shotgun (WGS) entry which is preliminary data.</text>
</comment>
<evidence type="ECO:0000313" key="1">
    <source>
        <dbReference type="EMBL" id="CAG8554061.1"/>
    </source>
</evidence>
<accession>A0A9N9B3V1</accession>
<proteinExistence type="predicted"/>